<keyword evidence="1" id="KW-0812">Transmembrane</keyword>
<comment type="caution">
    <text evidence="2">The sequence shown here is derived from an EMBL/GenBank/DDBJ whole genome shotgun (WGS) entry which is preliminary data.</text>
</comment>
<proteinExistence type="predicted"/>
<dbReference type="InParanoid" id="A0A409XP35"/>
<keyword evidence="1" id="KW-0472">Membrane</keyword>
<evidence type="ECO:0000256" key="1">
    <source>
        <dbReference type="SAM" id="Phobius"/>
    </source>
</evidence>
<keyword evidence="3" id="KW-1185">Reference proteome</keyword>
<sequence length="216" mass="24217">MDVKLASAPGVLTNTNRLRLRSGIAIIFLFLITTANRIVVVIFIVVFVIIFFNVVVVVVIFICTAAAAGIVITIFFYYHFLGTQIDGIKSRCLLQRCIPQMTNSTTKVTHDHVSIDKAENVQFLVIFIPIIKPSSNAAGPKKEISTLASIEGWDQVTPVHYMSRINKTERKFICRWNKANFGQARSTKSRKIAWFLAEPTDPKKIHAPGIFGTRNH</sequence>
<dbReference type="Proteomes" id="UP000283269">
    <property type="component" value="Unassembled WGS sequence"/>
</dbReference>
<dbReference type="EMBL" id="NHYD01001026">
    <property type="protein sequence ID" value="PPQ92565.1"/>
    <property type="molecule type" value="Genomic_DNA"/>
</dbReference>
<name>A0A409XP35_PSICY</name>
<dbReference type="AlphaFoldDB" id="A0A409XP35"/>
<reference evidence="2 3" key="1">
    <citation type="journal article" date="2018" name="Evol. Lett.">
        <title>Horizontal gene cluster transfer increased hallucinogenic mushroom diversity.</title>
        <authorList>
            <person name="Reynolds H.T."/>
            <person name="Vijayakumar V."/>
            <person name="Gluck-Thaler E."/>
            <person name="Korotkin H.B."/>
            <person name="Matheny P.B."/>
            <person name="Slot J.C."/>
        </authorList>
    </citation>
    <scope>NUCLEOTIDE SEQUENCE [LARGE SCALE GENOMIC DNA]</scope>
    <source>
        <strain evidence="2 3">2631</strain>
    </source>
</reference>
<protein>
    <submittedName>
        <fullName evidence="2">Uncharacterized protein</fullName>
    </submittedName>
</protein>
<organism evidence="2 3">
    <name type="scientific">Psilocybe cyanescens</name>
    <dbReference type="NCBI Taxonomy" id="93625"/>
    <lineage>
        <taxon>Eukaryota</taxon>
        <taxon>Fungi</taxon>
        <taxon>Dikarya</taxon>
        <taxon>Basidiomycota</taxon>
        <taxon>Agaricomycotina</taxon>
        <taxon>Agaricomycetes</taxon>
        <taxon>Agaricomycetidae</taxon>
        <taxon>Agaricales</taxon>
        <taxon>Agaricineae</taxon>
        <taxon>Strophariaceae</taxon>
        <taxon>Psilocybe</taxon>
    </lineage>
</organism>
<evidence type="ECO:0000313" key="2">
    <source>
        <dbReference type="EMBL" id="PPQ92565.1"/>
    </source>
</evidence>
<feature type="transmembrane region" description="Helical" evidence="1">
    <location>
        <begin position="24"/>
        <end position="52"/>
    </location>
</feature>
<gene>
    <name evidence="2" type="ORF">CVT25_010518</name>
</gene>
<accession>A0A409XP35</accession>
<evidence type="ECO:0000313" key="3">
    <source>
        <dbReference type="Proteomes" id="UP000283269"/>
    </source>
</evidence>
<keyword evidence="1" id="KW-1133">Transmembrane helix</keyword>
<feature type="transmembrane region" description="Helical" evidence="1">
    <location>
        <begin position="58"/>
        <end position="81"/>
    </location>
</feature>